<keyword evidence="4" id="KW-0496">Mitochondrion</keyword>
<dbReference type="InterPro" id="IPR010729">
    <property type="entry name" value="Ribosomal_uL29_mit"/>
</dbReference>
<dbReference type="Gene3D" id="6.10.330.20">
    <property type="match status" value="1"/>
</dbReference>
<evidence type="ECO:0000256" key="2">
    <source>
        <dbReference type="ARBA" id="ARBA00009254"/>
    </source>
</evidence>
<gene>
    <name evidence="7" type="ORF">IE077_000966</name>
</gene>
<sequence length="235" mass="27831">MALSTIFRRSTKYACSAPFRNIDELWKGGYLDPTITATEKRKNAVTGDAWPATLLRKKSFDDLHKLWYVCLKERNLLTGEKWAAWQRGISMEHPGRLKKCKLTMKRILSVLTSREIHQQCLRARHILNSQKKREVLETERFHIEEQILKLRHQIDRMQNRESLIKSTLRATLEKFEATLEQVLIDLKPLRLETMQFVAPDWRYQRKYSDLPGPISWKKQAIPALKDQNKLPIKFY</sequence>
<dbReference type="GO" id="GO:0005840">
    <property type="term" value="C:ribosome"/>
    <property type="evidence" value="ECO:0007669"/>
    <property type="project" value="UniProtKB-KW"/>
</dbReference>
<name>A0ABQ7J664_9APIC</name>
<dbReference type="Proteomes" id="UP000823046">
    <property type="component" value="Unassembled WGS sequence"/>
</dbReference>
<evidence type="ECO:0000256" key="6">
    <source>
        <dbReference type="ARBA" id="ARBA00035289"/>
    </source>
</evidence>
<evidence type="ECO:0000256" key="1">
    <source>
        <dbReference type="ARBA" id="ARBA00004173"/>
    </source>
</evidence>
<evidence type="ECO:0000313" key="7">
    <source>
        <dbReference type="EMBL" id="KAF8819472.1"/>
    </source>
</evidence>
<evidence type="ECO:0000313" key="8">
    <source>
        <dbReference type="Proteomes" id="UP000823046"/>
    </source>
</evidence>
<comment type="caution">
    <text evidence="7">The sequence shown here is derived from an EMBL/GenBank/DDBJ whole genome shotgun (WGS) entry which is preliminary data.</text>
</comment>
<dbReference type="EMBL" id="JADAQX010000741">
    <property type="protein sequence ID" value="KAF8819472.1"/>
    <property type="molecule type" value="Genomic_DNA"/>
</dbReference>
<dbReference type="Pfam" id="PF06984">
    <property type="entry name" value="MRP-L47"/>
    <property type="match status" value="1"/>
</dbReference>
<proteinExistence type="inferred from homology"/>
<dbReference type="PANTHER" id="PTHR21183:SF18">
    <property type="entry name" value="LARGE RIBOSOMAL SUBUNIT PROTEIN UL29M"/>
    <property type="match status" value="1"/>
</dbReference>
<evidence type="ECO:0000256" key="5">
    <source>
        <dbReference type="ARBA" id="ARBA00023274"/>
    </source>
</evidence>
<keyword evidence="3 7" id="KW-0689">Ribosomal protein</keyword>
<comment type="similarity">
    <text evidence="2">Belongs to the universal ribosomal protein uL29 family.</text>
</comment>
<keyword evidence="8" id="KW-1185">Reference proteome</keyword>
<reference evidence="7 8" key="1">
    <citation type="journal article" date="2020" name="bioRxiv">
        <title>Metabolic contributions of an alphaproteobacterial endosymbiont in the apicomplexan Cardiosporidium cionae.</title>
        <authorList>
            <person name="Hunter E.S."/>
            <person name="Paight C.J."/>
            <person name="Lane C.E."/>
        </authorList>
    </citation>
    <scope>NUCLEOTIDE SEQUENCE [LARGE SCALE GENOMIC DNA]</scope>
    <source>
        <strain evidence="7">ESH_2018</strain>
    </source>
</reference>
<organism evidence="7 8">
    <name type="scientific">Cardiosporidium cionae</name>
    <dbReference type="NCBI Taxonomy" id="476202"/>
    <lineage>
        <taxon>Eukaryota</taxon>
        <taxon>Sar</taxon>
        <taxon>Alveolata</taxon>
        <taxon>Apicomplexa</taxon>
        <taxon>Aconoidasida</taxon>
        <taxon>Nephromycida</taxon>
        <taxon>Cardiosporidium</taxon>
    </lineage>
</organism>
<evidence type="ECO:0000256" key="3">
    <source>
        <dbReference type="ARBA" id="ARBA00022980"/>
    </source>
</evidence>
<keyword evidence="5" id="KW-0687">Ribonucleoprotein</keyword>
<accession>A0ABQ7J664</accession>
<comment type="subcellular location">
    <subcellularLocation>
        <location evidence="1">Mitochondrion</location>
    </subcellularLocation>
</comment>
<evidence type="ECO:0000256" key="4">
    <source>
        <dbReference type="ARBA" id="ARBA00023128"/>
    </source>
</evidence>
<dbReference type="PANTHER" id="PTHR21183">
    <property type="entry name" value="RIBOSOMAL PROTEIN L47, MITOCHONDRIAL-RELATED"/>
    <property type="match status" value="1"/>
</dbReference>
<protein>
    <recommendedName>
        <fullName evidence="6">Large ribosomal subunit protein uL29m</fullName>
    </recommendedName>
</protein>
<dbReference type="InterPro" id="IPR038340">
    <property type="entry name" value="MRP-L47_sf"/>
</dbReference>